<reference evidence="2" key="1">
    <citation type="journal article" date="2023" name="G3 (Bethesda)">
        <title>Genome assembly and association tests identify interacting loci associated with vigor, precocity, and sex in interspecific pistachio rootstocks.</title>
        <authorList>
            <person name="Palmer W."/>
            <person name="Jacygrad E."/>
            <person name="Sagayaradj S."/>
            <person name="Cavanaugh K."/>
            <person name="Han R."/>
            <person name="Bertier L."/>
            <person name="Beede B."/>
            <person name="Kafkas S."/>
            <person name="Golino D."/>
            <person name="Preece J."/>
            <person name="Michelmore R."/>
        </authorList>
    </citation>
    <scope>NUCLEOTIDE SEQUENCE [LARGE SCALE GENOMIC DNA]</scope>
</reference>
<name>A0ACC0Y7Q7_9ROSI</name>
<dbReference type="EMBL" id="CM047743">
    <property type="protein sequence ID" value="KAJ0031351.1"/>
    <property type="molecule type" value="Genomic_DNA"/>
</dbReference>
<accession>A0ACC0Y7Q7</accession>
<proteinExistence type="predicted"/>
<dbReference type="Proteomes" id="UP001163603">
    <property type="component" value="Chromosome 8"/>
</dbReference>
<comment type="caution">
    <text evidence="1">The sequence shown here is derived from an EMBL/GenBank/DDBJ whole genome shotgun (WGS) entry which is preliminary data.</text>
</comment>
<evidence type="ECO:0000313" key="1">
    <source>
        <dbReference type="EMBL" id="KAJ0031351.1"/>
    </source>
</evidence>
<gene>
    <name evidence="1" type="ORF">Pint_12603</name>
</gene>
<evidence type="ECO:0000313" key="2">
    <source>
        <dbReference type="Proteomes" id="UP001163603"/>
    </source>
</evidence>
<organism evidence="1 2">
    <name type="scientific">Pistacia integerrima</name>
    <dbReference type="NCBI Taxonomy" id="434235"/>
    <lineage>
        <taxon>Eukaryota</taxon>
        <taxon>Viridiplantae</taxon>
        <taxon>Streptophyta</taxon>
        <taxon>Embryophyta</taxon>
        <taxon>Tracheophyta</taxon>
        <taxon>Spermatophyta</taxon>
        <taxon>Magnoliopsida</taxon>
        <taxon>eudicotyledons</taxon>
        <taxon>Gunneridae</taxon>
        <taxon>Pentapetalae</taxon>
        <taxon>rosids</taxon>
        <taxon>malvids</taxon>
        <taxon>Sapindales</taxon>
        <taxon>Anacardiaceae</taxon>
        <taxon>Pistacia</taxon>
    </lineage>
</organism>
<protein>
    <submittedName>
        <fullName evidence="1">Uncharacterized protein</fullName>
    </submittedName>
</protein>
<keyword evidence="2" id="KW-1185">Reference proteome</keyword>
<sequence>MEFRLLATFLLLSSIISISFSDSTQEISASSAGPFLRGTTRRRSTIQQFLAPHNKVRAKLGLPPLKWSKKLTSFAYGWANQRRGDCDLVHSNSNYGENLFWGSGKDWKASDAVKAWAAEKRYYNYETNTCAKNEECLHYTQMVWRQSLKVGCARVVCKSGDTFITCNYDPHGNVVGQKPF</sequence>